<accession>A0A1M5N341</accession>
<reference evidence="18 19" key="1">
    <citation type="submission" date="2016-11" db="EMBL/GenBank/DDBJ databases">
        <authorList>
            <person name="Jaros S."/>
            <person name="Januszkiewicz K."/>
            <person name="Wedrychowicz H."/>
        </authorList>
    </citation>
    <scope>NUCLEOTIDE SEQUENCE [LARGE SCALE GENOMIC DNA]</scope>
    <source>
        <strain evidence="18 19">CGMCC 1.7049</strain>
    </source>
</reference>
<feature type="domain" description="Zinc finger FPG/IleRS-type" evidence="16">
    <location>
        <begin position="922"/>
        <end position="946"/>
    </location>
</feature>
<dbReference type="PANTHER" id="PTHR42765:SF1">
    <property type="entry name" value="ISOLEUCINE--TRNA LIGASE, MITOCHONDRIAL"/>
    <property type="match status" value="1"/>
</dbReference>
<dbReference type="STRING" id="490188.SAMN04488068_1604"/>
<comment type="function">
    <text evidence="12 14">Catalyzes the attachment of isoleucine to tRNA(Ile). As IleRS can inadvertently accommodate and process structurally similar amino acids such as valine, to avoid such errors it has two additional distinct tRNA(Ile)-dependent editing activities. One activity is designated as 'pretransfer' editing and involves the hydrolysis of activated Val-AMP. The other activity is designated 'posttransfer' editing and involves deacylation of mischarged Val-tRNA(Ile).</text>
</comment>
<evidence type="ECO:0000256" key="1">
    <source>
        <dbReference type="ARBA" id="ARBA00004496"/>
    </source>
</evidence>
<evidence type="ECO:0000256" key="11">
    <source>
        <dbReference type="ARBA" id="ARBA00023146"/>
    </source>
</evidence>
<keyword evidence="4 14" id="KW-0963">Cytoplasm</keyword>
<keyword evidence="11 14" id="KW-0030">Aminoacyl-tRNA synthetase</keyword>
<dbReference type="SUPFAM" id="SSF47323">
    <property type="entry name" value="Anticodon-binding domain of a subclass of class I aminoacyl-tRNA synthetases"/>
    <property type="match status" value="1"/>
</dbReference>
<organism evidence="18 19">
    <name type="scientific">Hydrocarboniphaga daqingensis</name>
    <dbReference type="NCBI Taxonomy" id="490188"/>
    <lineage>
        <taxon>Bacteria</taxon>
        <taxon>Pseudomonadati</taxon>
        <taxon>Pseudomonadota</taxon>
        <taxon>Gammaproteobacteria</taxon>
        <taxon>Nevskiales</taxon>
        <taxon>Nevskiaceae</taxon>
        <taxon>Hydrocarboniphaga</taxon>
    </lineage>
</organism>
<dbReference type="Pfam" id="PF08264">
    <property type="entry name" value="Anticodon_1"/>
    <property type="match status" value="1"/>
</dbReference>
<keyword evidence="8 14" id="KW-0862">Zinc</keyword>
<evidence type="ECO:0000256" key="13">
    <source>
        <dbReference type="ARBA" id="ARBA00048359"/>
    </source>
</evidence>
<dbReference type="Gene3D" id="3.90.740.10">
    <property type="entry name" value="Valyl/Leucyl/Isoleucyl-tRNA synthetase, editing domain"/>
    <property type="match status" value="1"/>
</dbReference>
<feature type="binding site" evidence="14">
    <location>
        <position position="923"/>
    </location>
    <ligand>
        <name>Zn(2+)</name>
        <dbReference type="ChEBI" id="CHEBI:29105"/>
    </ligand>
</feature>
<comment type="similarity">
    <text evidence="2 14">Belongs to the class-I aminoacyl-tRNA synthetase family. IleS type 1 subfamily.</text>
</comment>
<dbReference type="NCBIfam" id="TIGR00392">
    <property type="entry name" value="ileS"/>
    <property type="match status" value="1"/>
</dbReference>
<sequence length="960" mass="105056">MNDAKPETARDAASDLGNDYKSTVNLPQTAFPMQANLAKREPEWLARWQAGDLYAQVMAATAGGTLYHFVDGPPYANGDIHIGHAVNKVLKDIVVKSARLDGHHAAFVPGWDCHGLPIELQVEKKFGKVGEKLDAAAFRAECRKYALEQVERQRVDFQRLGILADWHKPYLTMQPAYEAEQLRVLARIADNGHLVRGFKPVHWCLDCGSSLAEAEVEYQDKQSSAIDVGFVADDNAALATVFGVAIDEPVRLVIWTTTPWTLPANQAIALNADLDYALVRFEYAGLLVLAADLVDSVAQRYQQSAAVVATAKGQALRDAGVTARHPLKPISVPVILGEHVTTEAGTGLVHTAPAHGVDDYLVGKAYGLPVASPLMSSGKFQDDEPAVGGQHVRKAEEPILAALRDAGALVHQATITHSYPHCWRHKSPLIFRATPQWFVSMDQAGLRDAALEAIDATRWIPGWGRERIRGMIAERPDWCISRQRTWGVPLALFVHKATQAPHPRTGDLLRAVADAVEARGLEAWFGSSVSDWLPQAEAADYDRCPDTLDVWFDSGSAHQCTFVSTNPAALDAQGLAPIADMYLEGSDQHRGWFHSSLLTCVAMRGRTPYKAVLTHGFTVDEQGRKMSKSLGNVVAPQQVTKTLGADVLRLWVSASDYSGEIAISDNLLKRMADAYRRIRNTARYLLGNLDGFDPAHDAVPPAQMLLIDRWAVAQAAQLQDEIRQAYADAQFHLVYQKLHNYCVTDLGGLYLDVLKDRLYTSAPKSLARRSAQTALLHIAEAMVRWIAPVLSFTADEIWQLLPGDRSASVFAQRWYALPSIDLAADGVDWALLVSSREAVKKTLEELRAVGTIGSGLNAVVTLYAEPNLAAALGTPGDELRFWFITSGARLSPLAAKPAEAREHTLSSGENLWVYAEASPYPKCERCWHQVADVGTDAAHPGLCGRCHTNIDGAGEIRRVI</sequence>
<dbReference type="GO" id="GO:0005829">
    <property type="term" value="C:cytosol"/>
    <property type="evidence" value="ECO:0007669"/>
    <property type="project" value="TreeGrafter"/>
</dbReference>
<proteinExistence type="inferred from homology"/>
<evidence type="ECO:0000256" key="6">
    <source>
        <dbReference type="ARBA" id="ARBA00022723"/>
    </source>
</evidence>
<dbReference type="EC" id="6.1.1.5" evidence="14"/>
<evidence type="ECO:0000256" key="5">
    <source>
        <dbReference type="ARBA" id="ARBA00022598"/>
    </source>
</evidence>
<dbReference type="InterPro" id="IPR002301">
    <property type="entry name" value="Ile-tRNA-ligase"/>
</dbReference>
<evidence type="ECO:0000259" key="17">
    <source>
        <dbReference type="Pfam" id="PF08264"/>
    </source>
</evidence>
<evidence type="ECO:0000313" key="18">
    <source>
        <dbReference type="EMBL" id="SHG83980.1"/>
    </source>
</evidence>
<dbReference type="InterPro" id="IPR013155">
    <property type="entry name" value="M/V/L/I-tRNA-synth_anticd-bd"/>
</dbReference>
<dbReference type="GO" id="GO:0004822">
    <property type="term" value="F:isoleucine-tRNA ligase activity"/>
    <property type="evidence" value="ECO:0007669"/>
    <property type="project" value="UniProtKB-UniRule"/>
</dbReference>
<evidence type="ECO:0000259" key="16">
    <source>
        <dbReference type="Pfam" id="PF06827"/>
    </source>
</evidence>
<dbReference type="SUPFAM" id="SSF52374">
    <property type="entry name" value="Nucleotidylyl transferase"/>
    <property type="match status" value="1"/>
</dbReference>
<dbReference type="PRINTS" id="PR00984">
    <property type="entry name" value="TRNASYNTHILE"/>
</dbReference>
<dbReference type="HAMAP" id="MF_02002">
    <property type="entry name" value="Ile_tRNA_synth_type1"/>
    <property type="match status" value="1"/>
</dbReference>
<dbReference type="FunFam" id="3.40.50.620:FF:000048">
    <property type="entry name" value="Isoleucine--tRNA ligase"/>
    <property type="match status" value="1"/>
</dbReference>
<evidence type="ECO:0000256" key="8">
    <source>
        <dbReference type="ARBA" id="ARBA00022833"/>
    </source>
</evidence>
<dbReference type="PROSITE" id="PS00178">
    <property type="entry name" value="AA_TRNA_LIGASE_I"/>
    <property type="match status" value="1"/>
</dbReference>
<dbReference type="Pfam" id="PF06827">
    <property type="entry name" value="zf-FPG_IleRS"/>
    <property type="match status" value="1"/>
</dbReference>
<feature type="binding site" evidence="14">
    <location>
        <position position="628"/>
    </location>
    <ligand>
        <name>ATP</name>
        <dbReference type="ChEBI" id="CHEBI:30616"/>
    </ligand>
</feature>
<dbReference type="FunFam" id="3.40.50.620:FF:000042">
    <property type="entry name" value="Isoleucine--tRNA ligase"/>
    <property type="match status" value="1"/>
</dbReference>
<dbReference type="Pfam" id="PF00133">
    <property type="entry name" value="tRNA-synt_1"/>
    <property type="match status" value="1"/>
</dbReference>
<evidence type="ECO:0000256" key="9">
    <source>
        <dbReference type="ARBA" id="ARBA00022840"/>
    </source>
</evidence>
<evidence type="ECO:0000259" key="15">
    <source>
        <dbReference type="Pfam" id="PF00133"/>
    </source>
</evidence>
<evidence type="ECO:0000313" key="19">
    <source>
        <dbReference type="Proteomes" id="UP000199758"/>
    </source>
</evidence>
<dbReference type="GO" id="GO:0002161">
    <property type="term" value="F:aminoacyl-tRNA deacylase activity"/>
    <property type="evidence" value="ECO:0007669"/>
    <property type="project" value="InterPro"/>
</dbReference>
<dbReference type="Proteomes" id="UP000199758">
    <property type="component" value="Unassembled WGS sequence"/>
</dbReference>
<dbReference type="InterPro" id="IPR002300">
    <property type="entry name" value="aa-tRNA-synth_Ia"/>
</dbReference>
<evidence type="ECO:0000256" key="7">
    <source>
        <dbReference type="ARBA" id="ARBA00022741"/>
    </source>
</evidence>
<feature type="domain" description="Aminoacyl-tRNA synthetase class Ia" evidence="15">
    <location>
        <begin position="44"/>
        <end position="664"/>
    </location>
</feature>
<dbReference type="InterPro" id="IPR009080">
    <property type="entry name" value="tRNAsynth_Ia_anticodon-bd"/>
</dbReference>
<keyword evidence="9 14" id="KW-0067">ATP-binding</keyword>
<dbReference type="GO" id="GO:0000049">
    <property type="term" value="F:tRNA binding"/>
    <property type="evidence" value="ECO:0007669"/>
    <property type="project" value="InterPro"/>
</dbReference>
<keyword evidence="6 14" id="KW-0479">Metal-binding</keyword>
<dbReference type="InterPro" id="IPR009008">
    <property type="entry name" value="Val/Leu/Ile-tRNA-synth_edit"/>
</dbReference>
<dbReference type="InterPro" id="IPR010663">
    <property type="entry name" value="Znf_FPG/IleRS"/>
</dbReference>
<keyword evidence="19" id="KW-1185">Reference proteome</keyword>
<evidence type="ECO:0000256" key="10">
    <source>
        <dbReference type="ARBA" id="ARBA00022917"/>
    </source>
</evidence>
<feature type="domain" description="Methionyl/Valyl/Leucyl/Isoleucyl-tRNA synthetase anticodon-binding" evidence="17">
    <location>
        <begin position="708"/>
        <end position="859"/>
    </location>
</feature>
<evidence type="ECO:0000256" key="3">
    <source>
        <dbReference type="ARBA" id="ARBA00011245"/>
    </source>
</evidence>
<feature type="binding site" evidence="14">
    <location>
        <position position="946"/>
    </location>
    <ligand>
        <name>Zn(2+)</name>
        <dbReference type="ChEBI" id="CHEBI:29105"/>
    </ligand>
</feature>
<feature type="binding site" evidence="14">
    <location>
        <position position="926"/>
    </location>
    <ligand>
        <name>Zn(2+)</name>
        <dbReference type="ChEBI" id="CHEBI:29105"/>
    </ligand>
</feature>
<feature type="short sequence motif" description="'HIGH' region" evidence="14">
    <location>
        <begin position="74"/>
        <end position="84"/>
    </location>
</feature>
<dbReference type="Gene3D" id="1.10.730.20">
    <property type="match status" value="1"/>
</dbReference>
<protein>
    <recommendedName>
        <fullName evidence="14">Isoleucine--tRNA ligase</fullName>
        <ecNumber evidence="14">6.1.1.5</ecNumber>
    </recommendedName>
    <alternativeName>
        <fullName evidence="14">Isoleucyl-tRNA synthetase</fullName>
        <shortName evidence="14">IleRS</shortName>
    </alternativeName>
</protein>
<dbReference type="EMBL" id="FQWZ01000003">
    <property type="protein sequence ID" value="SHG83980.1"/>
    <property type="molecule type" value="Genomic_DNA"/>
</dbReference>
<dbReference type="AlphaFoldDB" id="A0A1M5N341"/>
<evidence type="ECO:0000256" key="4">
    <source>
        <dbReference type="ARBA" id="ARBA00022490"/>
    </source>
</evidence>
<dbReference type="CDD" id="cd07960">
    <property type="entry name" value="Anticodon_Ia_Ile_BEm"/>
    <property type="match status" value="1"/>
</dbReference>
<comment type="subunit">
    <text evidence="3 14">Monomer.</text>
</comment>
<dbReference type="CDD" id="cd00818">
    <property type="entry name" value="IleRS_core"/>
    <property type="match status" value="1"/>
</dbReference>
<keyword evidence="10 14" id="KW-0648">Protein biosynthesis</keyword>
<dbReference type="FunFam" id="1.10.730.20:FF:000001">
    <property type="entry name" value="Isoleucine--tRNA ligase"/>
    <property type="match status" value="1"/>
</dbReference>
<evidence type="ECO:0000256" key="14">
    <source>
        <dbReference type="HAMAP-Rule" id="MF_02002"/>
    </source>
</evidence>
<evidence type="ECO:0000256" key="2">
    <source>
        <dbReference type="ARBA" id="ARBA00006887"/>
    </source>
</evidence>
<dbReference type="OrthoDB" id="9810365at2"/>
<dbReference type="SUPFAM" id="SSF50677">
    <property type="entry name" value="ValRS/IleRS/LeuRS editing domain"/>
    <property type="match status" value="1"/>
</dbReference>
<name>A0A1M5N341_9GAMM</name>
<feature type="short sequence motif" description="'KMSKS' region" evidence="14">
    <location>
        <begin position="625"/>
        <end position="629"/>
    </location>
</feature>
<comment type="subcellular location">
    <subcellularLocation>
        <location evidence="1 14">Cytoplasm</location>
    </subcellularLocation>
</comment>
<feature type="binding site" evidence="14">
    <location>
        <position position="943"/>
    </location>
    <ligand>
        <name>Zn(2+)</name>
        <dbReference type="ChEBI" id="CHEBI:29105"/>
    </ligand>
</feature>
<keyword evidence="7 14" id="KW-0547">Nucleotide-binding</keyword>
<dbReference type="InterPro" id="IPR001412">
    <property type="entry name" value="aa-tRNA-synth_I_CS"/>
</dbReference>
<dbReference type="GO" id="GO:0008270">
    <property type="term" value="F:zinc ion binding"/>
    <property type="evidence" value="ECO:0007669"/>
    <property type="project" value="UniProtKB-UniRule"/>
</dbReference>
<dbReference type="Gene3D" id="3.40.50.620">
    <property type="entry name" value="HUPs"/>
    <property type="match status" value="2"/>
</dbReference>
<dbReference type="PANTHER" id="PTHR42765">
    <property type="entry name" value="SOLEUCYL-TRNA SYNTHETASE"/>
    <property type="match status" value="1"/>
</dbReference>
<gene>
    <name evidence="14" type="primary">ileS</name>
    <name evidence="18" type="ORF">SAMN04488068_1604</name>
</gene>
<dbReference type="InterPro" id="IPR050081">
    <property type="entry name" value="Ile-tRNA_ligase"/>
</dbReference>
<dbReference type="GO" id="GO:0006428">
    <property type="term" value="P:isoleucyl-tRNA aminoacylation"/>
    <property type="evidence" value="ECO:0007669"/>
    <property type="project" value="UniProtKB-UniRule"/>
</dbReference>
<dbReference type="InterPro" id="IPR033708">
    <property type="entry name" value="Anticodon_Ile_BEm"/>
</dbReference>
<dbReference type="InterPro" id="IPR023585">
    <property type="entry name" value="Ile-tRNA-ligase_type1"/>
</dbReference>
<feature type="binding site" evidence="14">
    <location>
        <position position="584"/>
    </location>
    <ligand>
        <name>L-isoleucyl-5'-AMP</name>
        <dbReference type="ChEBI" id="CHEBI:178002"/>
    </ligand>
</feature>
<dbReference type="InterPro" id="IPR014729">
    <property type="entry name" value="Rossmann-like_a/b/a_fold"/>
</dbReference>
<comment type="domain">
    <text evidence="14">IleRS has two distinct active sites: one for aminoacylation and one for editing. The misactivated valine is translocated from the active site to the editing site, which sterically excludes the correctly activated isoleucine. The single editing site contains two valyl binding pockets, one specific for each substrate (Val-AMP or Val-tRNA(Ile)).</text>
</comment>
<comment type="catalytic activity">
    <reaction evidence="13 14">
        <text>tRNA(Ile) + L-isoleucine + ATP = L-isoleucyl-tRNA(Ile) + AMP + diphosphate</text>
        <dbReference type="Rhea" id="RHEA:11060"/>
        <dbReference type="Rhea" id="RHEA-COMP:9666"/>
        <dbReference type="Rhea" id="RHEA-COMP:9695"/>
        <dbReference type="ChEBI" id="CHEBI:30616"/>
        <dbReference type="ChEBI" id="CHEBI:33019"/>
        <dbReference type="ChEBI" id="CHEBI:58045"/>
        <dbReference type="ChEBI" id="CHEBI:78442"/>
        <dbReference type="ChEBI" id="CHEBI:78528"/>
        <dbReference type="ChEBI" id="CHEBI:456215"/>
        <dbReference type="EC" id="6.1.1.5"/>
    </reaction>
</comment>
<comment type="cofactor">
    <cofactor evidence="14">
        <name>Zn(2+)</name>
        <dbReference type="ChEBI" id="CHEBI:29105"/>
    </cofactor>
    <text evidence="14">Binds 1 zinc ion per subunit.</text>
</comment>
<evidence type="ECO:0000256" key="12">
    <source>
        <dbReference type="ARBA" id="ARBA00025217"/>
    </source>
</evidence>
<keyword evidence="5 14" id="KW-0436">Ligase</keyword>
<dbReference type="GO" id="GO:0005524">
    <property type="term" value="F:ATP binding"/>
    <property type="evidence" value="ECO:0007669"/>
    <property type="project" value="UniProtKB-UniRule"/>
</dbReference>